<dbReference type="EMBL" id="ACUX02000007">
    <property type="protein sequence ID" value="EEZ61175.1"/>
    <property type="molecule type" value="Genomic_DNA"/>
</dbReference>
<evidence type="ECO:0000256" key="1">
    <source>
        <dbReference type="ARBA" id="ARBA00006754"/>
    </source>
</evidence>
<dbReference type="eggNOG" id="COG2508">
    <property type="taxonomic scope" value="Bacteria"/>
</dbReference>
<dbReference type="Proteomes" id="UP000006001">
    <property type="component" value="Unassembled WGS sequence"/>
</dbReference>
<dbReference type="RefSeq" id="WP_006362505.1">
    <property type="nucleotide sequence ID" value="NZ_GG700630.1"/>
</dbReference>
<feature type="domain" description="CdaR GGDEF-like" evidence="4">
    <location>
        <begin position="290"/>
        <end position="406"/>
    </location>
</feature>
<feature type="domain" description="PucR C-terminal helix-turn-helix" evidence="3">
    <location>
        <begin position="462"/>
        <end position="516"/>
    </location>
</feature>
<dbReference type="PANTHER" id="PTHR33744">
    <property type="entry name" value="CARBOHYDRATE DIACID REGULATOR"/>
    <property type="match status" value="1"/>
</dbReference>
<evidence type="ECO:0000313" key="5">
    <source>
        <dbReference type="EMBL" id="EEZ61175.1"/>
    </source>
</evidence>
<dbReference type="InterPro" id="IPR025736">
    <property type="entry name" value="PucR_C-HTH_dom"/>
</dbReference>
<comment type="caution">
    <text evidence="5">The sequence shown here is derived from an EMBL/GenBank/DDBJ whole genome shotgun (WGS) entry which is preliminary data.</text>
</comment>
<dbReference type="InterPro" id="IPR042070">
    <property type="entry name" value="PucR_C-HTH_sf"/>
</dbReference>
<sequence>MDATIAEILSLSELKECRLLNPGVSLSQPVKSVTIMDNPEIFNWMSDYEILFSNGASLTSLNSMEWKAFFEGLSKKRSAGLFIKLQYYVDSIPEDAVEHAKRLDLPIVVVPNCYSWVRLSTPIQQYIIKEQFYLVNEALKLGDALNDAMVRGGELAQVCDVACRHLGCGVAVFASDGWYVLGGSSPMDWDSVSGLLKGQARGFSSLPGAFVLRDIEGSCKVVRVDKRTSRYYAVYWSLGSPELSVSDFDIDQVNSALMLCLIKERALRQIEEHYYYEFLSELIDGALETTGEIKARASRLRRNVHDAYQLIVSSSDSAVRVDYDGFARTLKAHDDALVKDVMYCVKDDKAVFFCPVVSKEDRERVRSVCEEVRRYIGDGDVRFAVSRVHSVARIASACEEALSCLDFMSLVNDQCLFYDDLGLLRVLAKNARSMETEFISDFFEDVLGKVALHDKESKVQLQATLHQFFLNDESIPDTARALGIHENTLRIRLKSIESLSGRSFKSSFGRVELFIASVLARYIP</sequence>
<evidence type="ECO:0000259" key="3">
    <source>
        <dbReference type="Pfam" id="PF13556"/>
    </source>
</evidence>
<dbReference type="GeneID" id="85007768"/>
<dbReference type="Pfam" id="PF13556">
    <property type="entry name" value="HTH_30"/>
    <property type="match status" value="1"/>
</dbReference>
<evidence type="ECO:0000259" key="2">
    <source>
        <dbReference type="Pfam" id="PF07905"/>
    </source>
</evidence>
<organism evidence="5 6">
    <name type="scientific">Slackia exigua (strain ATCC 700122 / DSM 15923 / CIP 105133 / JCM 11022 / KCTC 5966 / S-7)</name>
    <dbReference type="NCBI Taxonomy" id="649764"/>
    <lineage>
        <taxon>Bacteria</taxon>
        <taxon>Bacillati</taxon>
        <taxon>Actinomycetota</taxon>
        <taxon>Coriobacteriia</taxon>
        <taxon>Eggerthellales</taxon>
        <taxon>Eggerthellaceae</taxon>
        <taxon>Slackia</taxon>
    </lineage>
</organism>
<name>D0WGY8_SLAES</name>
<protein>
    <submittedName>
        <fullName evidence="5">Purine catabolism regulatory protein-like family</fullName>
    </submittedName>
</protein>
<dbReference type="InterPro" id="IPR041522">
    <property type="entry name" value="CdaR_GGDEF"/>
</dbReference>
<dbReference type="AlphaFoldDB" id="D0WGY8"/>
<dbReference type="STRING" id="649764.HMPREF0762_01253"/>
<dbReference type="PANTHER" id="PTHR33744:SF1">
    <property type="entry name" value="DNA-BINDING TRANSCRIPTIONAL ACTIVATOR ADER"/>
    <property type="match status" value="1"/>
</dbReference>
<gene>
    <name evidence="5" type="ORF">HMPREF0762_01253</name>
</gene>
<evidence type="ECO:0000313" key="6">
    <source>
        <dbReference type="Proteomes" id="UP000006001"/>
    </source>
</evidence>
<dbReference type="Gene3D" id="1.10.10.2840">
    <property type="entry name" value="PucR C-terminal helix-turn-helix domain"/>
    <property type="match status" value="1"/>
</dbReference>
<accession>D0WGY8</accession>
<proteinExistence type="inferred from homology"/>
<evidence type="ECO:0000259" key="4">
    <source>
        <dbReference type="Pfam" id="PF17853"/>
    </source>
</evidence>
<keyword evidence="6" id="KW-1185">Reference proteome</keyword>
<dbReference type="Pfam" id="PF07905">
    <property type="entry name" value="PucR"/>
    <property type="match status" value="1"/>
</dbReference>
<dbReference type="InterPro" id="IPR051448">
    <property type="entry name" value="CdaR-like_regulators"/>
</dbReference>
<reference evidence="5" key="1">
    <citation type="submission" date="2009-10" db="EMBL/GenBank/DDBJ databases">
        <authorList>
            <person name="Weinstock G."/>
            <person name="Sodergren E."/>
            <person name="Clifton S."/>
            <person name="Fulton L."/>
            <person name="Fulton B."/>
            <person name="Courtney L."/>
            <person name="Fronick C."/>
            <person name="Harrison M."/>
            <person name="Strong C."/>
            <person name="Farmer C."/>
            <person name="Delahaunty K."/>
            <person name="Markovic C."/>
            <person name="Hall O."/>
            <person name="Minx P."/>
            <person name="Tomlinson C."/>
            <person name="Mitreva M."/>
            <person name="Nelson J."/>
            <person name="Hou S."/>
            <person name="Wollam A."/>
            <person name="Pepin K.H."/>
            <person name="Johnson M."/>
            <person name="Bhonagiri V."/>
            <person name="Nash W.E."/>
            <person name="Warren W."/>
            <person name="Chinwalla A."/>
            <person name="Mardis E.R."/>
            <person name="Wilson R.K."/>
        </authorList>
    </citation>
    <scope>NUCLEOTIDE SEQUENCE [LARGE SCALE GENOMIC DNA]</scope>
    <source>
        <strain evidence="5">ATCC 700122</strain>
    </source>
</reference>
<dbReference type="Pfam" id="PF17853">
    <property type="entry name" value="GGDEF_2"/>
    <property type="match status" value="1"/>
</dbReference>
<dbReference type="HOGENOM" id="CLU_017436_3_0_11"/>
<comment type="similarity">
    <text evidence="1">Belongs to the CdaR family.</text>
</comment>
<feature type="domain" description="Purine catabolism PurC-like" evidence="2">
    <location>
        <begin position="7"/>
        <end position="127"/>
    </location>
</feature>
<dbReference type="InterPro" id="IPR012914">
    <property type="entry name" value="PucR_dom"/>
</dbReference>
<dbReference type="OrthoDB" id="3246591at2"/>